<accession>A0AAD1SI06</accession>
<feature type="region of interest" description="Disordered" evidence="1">
    <location>
        <begin position="1"/>
        <end position="24"/>
    </location>
</feature>
<feature type="non-terminal residue" evidence="2">
    <location>
        <position position="119"/>
    </location>
</feature>
<evidence type="ECO:0000256" key="1">
    <source>
        <dbReference type="SAM" id="MobiDB-lite"/>
    </source>
</evidence>
<evidence type="ECO:0000313" key="3">
    <source>
        <dbReference type="Proteomes" id="UP001295444"/>
    </source>
</evidence>
<gene>
    <name evidence="2" type="ORF">PECUL_23A008701</name>
</gene>
<organism evidence="2 3">
    <name type="scientific">Pelobates cultripes</name>
    <name type="common">Western spadefoot toad</name>
    <dbReference type="NCBI Taxonomy" id="61616"/>
    <lineage>
        <taxon>Eukaryota</taxon>
        <taxon>Metazoa</taxon>
        <taxon>Chordata</taxon>
        <taxon>Craniata</taxon>
        <taxon>Vertebrata</taxon>
        <taxon>Euteleostomi</taxon>
        <taxon>Amphibia</taxon>
        <taxon>Batrachia</taxon>
        <taxon>Anura</taxon>
        <taxon>Pelobatoidea</taxon>
        <taxon>Pelobatidae</taxon>
        <taxon>Pelobates</taxon>
    </lineage>
</organism>
<protein>
    <submittedName>
        <fullName evidence="2">Uncharacterized protein</fullName>
    </submittedName>
</protein>
<name>A0AAD1SI06_PELCU</name>
<proteinExistence type="predicted"/>
<feature type="region of interest" description="Disordered" evidence="1">
    <location>
        <begin position="65"/>
        <end position="84"/>
    </location>
</feature>
<dbReference type="Proteomes" id="UP001295444">
    <property type="component" value="Chromosome 06"/>
</dbReference>
<dbReference type="AlphaFoldDB" id="A0AAD1SI06"/>
<evidence type="ECO:0000313" key="2">
    <source>
        <dbReference type="EMBL" id="CAH2301910.1"/>
    </source>
</evidence>
<dbReference type="EMBL" id="OW240917">
    <property type="protein sequence ID" value="CAH2301910.1"/>
    <property type="molecule type" value="Genomic_DNA"/>
</dbReference>
<reference evidence="2" key="1">
    <citation type="submission" date="2022-03" db="EMBL/GenBank/DDBJ databases">
        <authorList>
            <person name="Alioto T."/>
            <person name="Alioto T."/>
            <person name="Gomez Garrido J."/>
        </authorList>
    </citation>
    <scope>NUCLEOTIDE SEQUENCE</scope>
</reference>
<keyword evidence="3" id="KW-1185">Reference proteome</keyword>
<sequence length="119" mass="12537">MPAKLVRLGPGSDGHPDEDAFSGEPGYDILDEYQAGSSGATSPGEGVPDHSSQYVQETVLDSPLNGSQKVSAAHAGDPGRATSRAAFMGNSPRISEFFSSSSFQYQYVYCSSKDLPEAE</sequence>